<keyword evidence="4" id="KW-0677">Repeat</keyword>
<dbReference type="GO" id="GO:0005886">
    <property type="term" value="C:plasma membrane"/>
    <property type="evidence" value="ECO:0007669"/>
    <property type="project" value="TreeGrafter"/>
</dbReference>
<dbReference type="Gene3D" id="3.30.70.1450">
    <property type="entry name" value="Regulator of K+ conductance, C-terminal domain"/>
    <property type="match status" value="2"/>
</dbReference>
<dbReference type="Proteomes" id="UP000539075">
    <property type="component" value="Unassembled WGS sequence"/>
</dbReference>
<feature type="transmembrane region" description="Helical" evidence="7">
    <location>
        <begin position="6"/>
        <end position="22"/>
    </location>
</feature>
<evidence type="ECO:0000256" key="1">
    <source>
        <dbReference type="ARBA" id="ARBA00004141"/>
    </source>
</evidence>
<dbReference type="InterPro" id="IPR051679">
    <property type="entry name" value="DASS-Related_Transporters"/>
</dbReference>
<feature type="transmembrane region" description="Helical" evidence="7">
    <location>
        <begin position="29"/>
        <end position="46"/>
    </location>
</feature>
<evidence type="ECO:0000256" key="7">
    <source>
        <dbReference type="SAM" id="Phobius"/>
    </source>
</evidence>
<protein>
    <submittedName>
        <fullName evidence="9">Di/tricarboxylate transporter</fullName>
    </submittedName>
</protein>
<feature type="domain" description="RCK C-terminal" evidence="8">
    <location>
        <begin position="312"/>
        <end position="397"/>
    </location>
</feature>
<feature type="transmembrane region" description="Helical" evidence="7">
    <location>
        <begin position="93"/>
        <end position="122"/>
    </location>
</feature>
<evidence type="ECO:0000256" key="6">
    <source>
        <dbReference type="ARBA" id="ARBA00023136"/>
    </source>
</evidence>
<dbReference type="PANTHER" id="PTHR43652:SF1">
    <property type="entry name" value="RESPONSE REGULATOR"/>
    <property type="match status" value="1"/>
</dbReference>
<dbReference type="PANTHER" id="PTHR43652">
    <property type="entry name" value="BASIC AMINO ACID ANTIPORTER YFCC-RELATED"/>
    <property type="match status" value="1"/>
</dbReference>
<dbReference type="InterPro" id="IPR006037">
    <property type="entry name" value="RCK_C"/>
</dbReference>
<reference evidence="9 10" key="1">
    <citation type="submission" date="2020-08" db="EMBL/GenBank/DDBJ databases">
        <title>Genomic Encyclopedia of Type Strains, Phase IV (KMG-IV): sequencing the most valuable type-strain genomes for metagenomic binning, comparative biology and taxonomic classification.</title>
        <authorList>
            <person name="Goeker M."/>
        </authorList>
    </citation>
    <scope>NUCLEOTIDE SEQUENCE [LARGE SCALE GENOMIC DNA]</scope>
    <source>
        <strain evidence="9 10">DSM 11275</strain>
    </source>
</reference>
<gene>
    <name evidence="9" type="ORF">HNQ38_002840</name>
</gene>
<keyword evidence="6 7" id="KW-0472">Membrane</keyword>
<dbReference type="Pfam" id="PF03600">
    <property type="entry name" value="CitMHS"/>
    <property type="match status" value="1"/>
</dbReference>
<evidence type="ECO:0000256" key="5">
    <source>
        <dbReference type="ARBA" id="ARBA00022989"/>
    </source>
</evidence>
<keyword evidence="10" id="KW-1185">Reference proteome</keyword>
<dbReference type="Pfam" id="PF02080">
    <property type="entry name" value="TrkA_C"/>
    <property type="match status" value="2"/>
</dbReference>
<feature type="transmembrane region" description="Helical" evidence="7">
    <location>
        <begin position="174"/>
        <end position="197"/>
    </location>
</feature>
<feature type="transmembrane region" description="Helical" evidence="7">
    <location>
        <begin position="421"/>
        <end position="451"/>
    </location>
</feature>
<feature type="transmembrane region" description="Helical" evidence="7">
    <location>
        <begin position="587"/>
        <end position="608"/>
    </location>
</feature>
<organism evidence="9 10">
    <name type="scientific">Desulfovibrio intestinalis</name>
    <dbReference type="NCBI Taxonomy" id="58621"/>
    <lineage>
        <taxon>Bacteria</taxon>
        <taxon>Pseudomonadati</taxon>
        <taxon>Thermodesulfobacteriota</taxon>
        <taxon>Desulfovibrionia</taxon>
        <taxon>Desulfovibrionales</taxon>
        <taxon>Desulfovibrionaceae</taxon>
        <taxon>Desulfovibrio</taxon>
    </lineage>
</organism>
<dbReference type="PROSITE" id="PS51202">
    <property type="entry name" value="RCK_C"/>
    <property type="match status" value="2"/>
</dbReference>
<comment type="subcellular location">
    <subcellularLocation>
        <location evidence="1">Membrane</location>
        <topology evidence="1">Multi-pass membrane protein</topology>
    </subcellularLocation>
</comment>
<evidence type="ECO:0000256" key="3">
    <source>
        <dbReference type="ARBA" id="ARBA00022692"/>
    </source>
</evidence>
<keyword evidence="2" id="KW-0813">Transport</keyword>
<feature type="transmembrane region" description="Helical" evidence="7">
    <location>
        <begin position="52"/>
        <end position="72"/>
    </location>
</feature>
<name>A0A7W8FID9_9BACT</name>
<accession>A0A7W8FID9</accession>
<feature type="transmembrane region" description="Helical" evidence="7">
    <location>
        <begin position="548"/>
        <end position="567"/>
    </location>
</feature>
<keyword evidence="3 7" id="KW-0812">Transmembrane</keyword>
<dbReference type="InterPro" id="IPR004680">
    <property type="entry name" value="Cit_transptr-like_dom"/>
</dbReference>
<feature type="transmembrane region" description="Helical" evidence="7">
    <location>
        <begin position="142"/>
        <end position="162"/>
    </location>
</feature>
<evidence type="ECO:0000313" key="9">
    <source>
        <dbReference type="EMBL" id="MBB5144722.1"/>
    </source>
</evidence>
<sequence length="609" mass="64980">MLSYDMAATLMILAGAVILLVTEVLRNDVVGILVILALALSGVLTIEESLSGFSSTTVIIISCMFIVGKAIIHTGIAQRVGDAIIRRGGRNETRLLTMIMGAAATVGAFMSSTATAAIFIPITLSVAEKTHINPKRLLMPLAVASLISGMMTLVATTPNIIVNGILRERGVEVLGFFSFTPFGVLILLLAIGFMLLFGQNMLASKDSRIEHKKGLSIDDLLRHHEINKCQYLLRIPEGSSLVDRSVARMQLSARYGITLLAVESTDHGRKRVIAAAKPEMVLEAGDLLMLIGTEAQLEAFIEAFSLEKISASATRRRSFFQVVGLAEVMLNPESSLIGKSLKETLFQTTFQSMVLGIRRKGKTLTEDLADIPLKFGDVLLVCGAWADILRMERNKSQYLLLTLPQDYKEVIPAPQKEKLTLAIMGVMVALMASGLLPPVTAILAATAALVLVHCVPKSSIYEVVDWQTIVMLAGILPLVLALQKTGVLSLASDGVISILAGSGPFPILASLFLLAAILGFFLSGSAVAILVAPMAVDIGLKLGISPQACAMSVAIASSAVFVSPLGSAVHLLVRDPGGYTNKDYAKVGAPLLGLALLATLLLCWFFYLR</sequence>
<evidence type="ECO:0000256" key="4">
    <source>
        <dbReference type="ARBA" id="ARBA00022737"/>
    </source>
</evidence>
<comment type="caution">
    <text evidence="9">The sequence shown here is derived from an EMBL/GenBank/DDBJ whole genome shotgun (WGS) entry which is preliminary data.</text>
</comment>
<feature type="transmembrane region" description="Helical" evidence="7">
    <location>
        <begin position="463"/>
        <end position="482"/>
    </location>
</feature>
<dbReference type="GO" id="GO:0008324">
    <property type="term" value="F:monoatomic cation transmembrane transporter activity"/>
    <property type="evidence" value="ECO:0007669"/>
    <property type="project" value="InterPro"/>
</dbReference>
<feature type="domain" description="RCK C-terminal" evidence="8">
    <location>
        <begin position="218"/>
        <end position="306"/>
    </location>
</feature>
<dbReference type="EMBL" id="JACHGO010000011">
    <property type="protein sequence ID" value="MBB5144722.1"/>
    <property type="molecule type" value="Genomic_DNA"/>
</dbReference>
<dbReference type="AlphaFoldDB" id="A0A7W8FID9"/>
<dbReference type="RefSeq" id="WP_183722298.1">
    <property type="nucleotide sequence ID" value="NZ_JACHGO010000011.1"/>
</dbReference>
<feature type="transmembrane region" description="Helical" evidence="7">
    <location>
        <begin position="507"/>
        <end position="536"/>
    </location>
</feature>
<evidence type="ECO:0000259" key="8">
    <source>
        <dbReference type="PROSITE" id="PS51202"/>
    </source>
</evidence>
<evidence type="ECO:0000313" key="10">
    <source>
        <dbReference type="Proteomes" id="UP000539075"/>
    </source>
</evidence>
<keyword evidence="5 7" id="KW-1133">Transmembrane helix</keyword>
<dbReference type="GO" id="GO:0006813">
    <property type="term" value="P:potassium ion transport"/>
    <property type="evidence" value="ECO:0007669"/>
    <property type="project" value="InterPro"/>
</dbReference>
<dbReference type="InterPro" id="IPR036721">
    <property type="entry name" value="RCK_C_sf"/>
</dbReference>
<evidence type="ECO:0000256" key="2">
    <source>
        <dbReference type="ARBA" id="ARBA00022448"/>
    </source>
</evidence>
<proteinExistence type="predicted"/>
<dbReference type="SUPFAM" id="SSF116726">
    <property type="entry name" value="TrkA C-terminal domain-like"/>
    <property type="match status" value="2"/>
</dbReference>